<protein>
    <submittedName>
        <fullName evidence="1">7855_t:CDS:1</fullName>
    </submittedName>
</protein>
<sequence>LEISLSVSGRLEIVAPQLLPATKISQLLYVIYDKLNYLFGYLDYQVVTQEKAVVDKTDFKEYFSFLCDAPFL</sequence>
<accession>A0ACA9M0L4</accession>
<reference evidence="1" key="1">
    <citation type="submission" date="2021-06" db="EMBL/GenBank/DDBJ databases">
        <authorList>
            <person name="Kallberg Y."/>
            <person name="Tangrot J."/>
            <person name="Rosling A."/>
        </authorList>
    </citation>
    <scope>NUCLEOTIDE SEQUENCE</scope>
    <source>
        <strain evidence="1">28 12/20/2015</strain>
    </source>
</reference>
<feature type="non-terminal residue" evidence="1">
    <location>
        <position position="1"/>
    </location>
</feature>
<gene>
    <name evidence="1" type="ORF">SPELUC_LOCUS5558</name>
</gene>
<proteinExistence type="predicted"/>
<organism evidence="1 2">
    <name type="scientific">Cetraspora pellucida</name>
    <dbReference type="NCBI Taxonomy" id="1433469"/>
    <lineage>
        <taxon>Eukaryota</taxon>
        <taxon>Fungi</taxon>
        <taxon>Fungi incertae sedis</taxon>
        <taxon>Mucoromycota</taxon>
        <taxon>Glomeromycotina</taxon>
        <taxon>Glomeromycetes</taxon>
        <taxon>Diversisporales</taxon>
        <taxon>Gigasporaceae</taxon>
        <taxon>Cetraspora</taxon>
    </lineage>
</organism>
<comment type="caution">
    <text evidence="1">The sequence shown here is derived from an EMBL/GenBank/DDBJ whole genome shotgun (WGS) entry which is preliminary data.</text>
</comment>
<evidence type="ECO:0000313" key="1">
    <source>
        <dbReference type="EMBL" id="CAG8559830.1"/>
    </source>
</evidence>
<name>A0ACA9M0L4_9GLOM</name>
<evidence type="ECO:0000313" key="2">
    <source>
        <dbReference type="Proteomes" id="UP000789366"/>
    </source>
</evidence>
<dbReference type="EMBL" id="CAJVPW010005745">
    <property type="protein sequence ID" value="CAG8559830.1"/>
    <property type="molecule type" value="Genomic_DNA"/>
</dbReference>
<keyword evidence="2" id="KW-1185">Reference proteome</keyword>
<dbReference type="Proteomes" id="UP000789366">
    <property type="component" value="Unassembled WGS sequence"/>
</dbReference>